<dbReference type="Pfam" id="PF00149">
    <property type="entry name" value="Metallophos"/>
    <property type="match status" value="1"/>
</dbReference>
<protein>
    <submittedName>
        <fullName evidence="6">3',5'-cyclic AMP phosphodiesterase CpdA</fullName>
    </submittedName>
</protein>
<gene>
    <name evidence="6" type="ORF">SAMN04489742_0866</name>
</gene>
<dbReference type="Proteomes" id="UP000181917">
    <property type="component" value="Unassembled WGS sequence"/>
</dbReference>
<keyword evidence="7" id="KW-1185">Reference proteome</keyword>
<dbReference type="InterPro" id="IPR050884">
    <property type="entry name" value="CNP_phosphodiesterase-III"/>
</dbReference>
<comment type="similarity">
    <text evidence="4">Belongs to the cyclic nucleotide phosphodiesterase class-III family.</text>
</comment>
<sequence length="325" mass="33927">MEQPAWRELPAAQGSFTLLQLTDTHLRPDPELLFGRIDTWALTLAALKEAERFRPDAVVVTGDLADCCSEIYDDAARLLDHAAAKLGCPVITLPGNHDVPAREAGLFNRGRAANGPGPGETVHFLGGLRIITLDSDDPGRPAGILSAEQLDWLRDELATPAPQGTVLALHHPPVESTLPLLAGRGLASPQLLRSVIAGTDVRGILCGHYHHAQSGWLGSVPVWVGPAVACNPPAPGSADTSDSSWISVIRLGPDSFRAAPVLVSAGMPAATASNSSAQAFGLPPGVVGVPEGAPELSELKLINPDLDKIAAGQDAAVEKFNSLLD</sequence>
<evidence type="ECO:0000313" key="7">
    <source>
        <dbReference type="Proteomes" id="UP000181917"/>
    </source>
</evidence>
<dbReference type="PANTHER" id="PTHR42988">
    <property type="entry name" value="PHOSPHOHYDROLASE"/>
    <property type="match status" value="1"/>
</dbReference>
<dbReference type="STRING" id="37928.SAMN04489742_0866"/>
<dbReference type="InterPro" id="IPR004843">
    <property type="entry name" value="Calcineurin-like_PHP"/>
</dbReference>
<evidence type="ECO:0000256" key="4">
    <source>
        <dbReference type="ARBA" id="ARBA00025742"/>
    </source>
</evidence>
<keyword evidence="3" id="KW-0408">Iron</keyword>
<reference evidence="6 7" key="1">
    <citation type="submission" date="2016-10" db="EMBL/GenBank/DDBJ databases">
        <authorList>
            <person name="de Groot N.N."/>
        </authorList>
    </citation>
    <scope>NUCLEOTIDE SEQUENCE [LARGE SCALE GENOMIC DNA]</scope>
    <source>
        <strain evidence="6 7">DSM 20117</strain>
    </source>
</reference>
<dbReference type="Gene3D" id="3.60.21.10">
    <property type="match status" value="1"/>
</dbReference>
<dbReference type="PANTHER" id="PTHR42988:SF2">
    <property type="entry name" value="CYCLIC NUCLEOTIDE PHOSPHODIESTERASE CBUA0032-RELATED"/>
    <property type="match status" value="1"/>
</dbReference>
<evidence type="ECO:0000256" key="1">
    <source>
        <dbReference type="ARBA" id="ARBA00022723"/>
    </source>
</evidence>
<name>A0A1H1ACS9_9MICC</name>
<evidence type="ECO:0000256" key="2">
    <source>
        <dbReference type="ARBA" id="ARBA00022801"/>
    </source>
</evidence>
<evidence type="ECO:0000313" key="6">
    <source>
        <dbReference type="EMBL" id="SDQ37482.1"/>
    </source>
</evidence>
<dbReference type="KEGG" id="acry:AC20117_12990"/>
<feature type="domain" description="Calcineurin-like phosphoesterase" evidence="5">
    <location>
        <begin position="17"/>
        <end position="211"/>
    </location>
</feature>
<evidence type="ECO:0000256" key="3">
    <source>
        <dbReference type="ARBA" id="ARBA00023004"/>
    </source>
</evidence>
<keyword evidence="2" id="KW-0378">Hydrolase</keyword>
<dbReference type="GO" id="GO:0046872">
    <property type="term" value="F:metal ion binding"/>
    <property type="evidence" value="ECO:0007669"/>
    <property type="project" value="UniProtKB-KW"/>
</dbReference>
<proteinExistence type="inferred from homology"/>
<dbReference type="InterPro" id="IPR029052">
    <property type="entry name" value="Metallo-depent_PP-like"/>
</dbReference>
<dbReference type="GO" id="GO:0016787">
    <property type="term" value="F:hydrolase activity"/>
    <property type="evidence" value="ECO:0007669"/>
    <property type="project" value="UniProtKB-KW"/>
</dbReference>
<dbReference type="RefSeq" id="WP_074699380.1">
    <property type="nucleotide sequence ID" value="NZ_CP018863.1"/>
</dbReference>
<dbReference type="SUPFAM" id="SSF56300">
    <property type="entry name" value="Metallo-dependent phosphatases"/>
    <property type="match status" value="1"/>
</dbReference>
<keyword evidence="1" id="KW-0479">Metal-binding</keyword>
<evidence type="ECO:0000259" key="5">
    <source>
        <dbReference type="Pfam" id="PF00149"/>
    </source>
</evidence>
<dbReference type="AlphaFoldDB" id="A0A1H1ACS9"/>
<accession>A0A1H1ACS9</accession>
<organism evidence="6 7">
    <name type="scientific">Crystallibacter crystallopoietes</name>
    <dbReference type="NCBI Taxonomy" id="37928"/>
    <lineage>
        <taxon>Bacteria</taxon>
        <taxon>Bacillati</taxon>
        <taxon>Actinomycetota</taxon>
        <taxon>Actinomycetes</taxon>
        <taxon>Micrococcales</taxon>
        <taxon>Micrococcaceae</taxon>
        <taxon>Crystallibacter</taxon>
    </lineage>
</organism>
<dbReference type="EMBL" id="FNKH01000002">
    <property type="protein sequence ID" value="SDQ37482.1"/>
    <property type="molecule type" value="Genomic_DNA"/>
</dbReference>